<dbReference type="PANTHER" id="PTHR38037:SF2">
    <property type="entry name" value="ATP-DEPENDENT ZINC PROTEASE DOMAIN-CONTAINING PROTEIN-RELATED"/>
    <property type="match status" value="1"/>
</dbReference>
<proteinExistence type="predicted"/>
<dbReference type="InterPro" id="IPR021109">
    <property type="entry name" value="Peptidase_aspartic_dom_sf"/>
</dbReference>
<sequence>MSSKIVLGWRELAVLPSLGIAGIRAKIDTGARSSALHVDAHWRYVEAGEPWVGFRLSPGAVGAGEVEAAAPVFDEREVTDSGGHRTRRVFIRTVLSLAGAEREIEINLSDRRGMRFPMLLGRTAVAQVFTIDPARSFLHGRARRRVPRS</sequence>
<evidence type="ECO:0000259" key="1">
    <source>
        <dbReference type="Pfam" id="PF05618"/>
    </source>
</evidence>
<evidence type="ECO:0000313" key="3">
    <source>
        <dbReference type="Proteomes" id="UP000829194"/>
    </source>
</evidence>
<accession>A0ABY3XG29</accession>
<dbReference type="SUPFAM" id="SSF50630">
    <property type="entry name" value="Acid proteases"/>
    <property type="match status" value="1"/>
</dbReference>
<keyword evidence="3" id="KW-1185">Reference proteome</keyword>
<dbReference type="RefSeq" id="WP_057941816.1">
    <property type="nucleotide sequence ID" value="NZ_CP011131.1"/>
</dbReference>
<feature type="domain" description="Retropepsin-like aspartic endopeptidase" evidence="1">
    <location>
        <begin position="6"/>
        <end position="140"/>
    </location>
</feature>
<dbReference type="Pfam" id="PF05618">
    <property type="entry name" value="Zn_protease"/>
    <property type="match status" value="1"/>
</dbReference>
<dbReference type="Gene3D" id="2.40.70.10">
    <property type="entry name" value="Acid Proteases"/>
    <property type="match status" value="1"/>
</dbReference>
<dbReference type="Proteomes" id="UP000829194">
    <property type="component" value="Chromosome"/>
</dbReference>
<gene>
    <name evidence="2" type="ORF">MOV92_04880</name>
</gene>
<organism evidence="2 3">
    <name type="scientific">Lysobacter gummosus</name>
    <dbReference type="NCBI Taxonomy" id="262324"/>
    <lineage>
        <taxon>Bacteria</taxon>
        <taxon>Pseudomonadati</taxon>
        <taxon>Pseudomonadota</taxon>
        <taxon>Gammaproteobacteria</taxon>
        <taxon>Lysobacterales</taxon>
        <taxon>Lysobacteraceae</taxon>
        <taxon>Lysobacter</taxon>
    </lineage>
</organism>
<protein>
    <submittedName>
        <fullName evidence="2">RimK/LysX family protein</fullName>
    </submittedName>
</protein>
<name>A0ABY3XG29_9GAMM</name>
<evidence type="ECO:0000313" key="2">
    <source>
        <dbReference type="EMBL" id="UNP30603.1"/>
    </source>
</evidence>
<dbReference type="EMBL" id="CP093547">
    <property type="protein sequence ID" value="UNP30603.1"/>
    <property type="molecule type" value="Genomic_DNA"/>
</dbReference>
<reference evidence="2 3" key="1">
    <citation type="submission" date="2022-03" db="EMBL/GenBank/DDBJ databases">
        <title>Complete genome sequence of Lysobacter capsici VKM B-2533 and Lysobacter gummosus 10.1.1, promising sources of lytic agents.</title>
        <authorList>
            <person name="Tarlachkov S.V."/>
            <person name="Kudryakova I.V."/>
            <person name="Afoshin A.S."/>
            <person name="Leontyevskaya E.A."/>
            <person name="Leontyevskaya N.V."/>
        </authorList>
    </citation>
    <scope>NUCLEOTIDE SEQUENCE [LARGE SCALE GENOMIC DNA]</scope>
    <source>
        <strain evidence="2 3">10.1.1</strain>
    </source>
</reference>
<dbReference type="InterPro" id="IPR008503">
    <property type="entry name" value="Asp_endopeptidase"/>
</dbReference>
<dbReference type="PANTHER" id="PTHR38037">
    <property type="entry name" value="ZN_PROTEASE DOMAIN-CONTAINING PROTEIN"/>
    <property type="match status" value="1"/>
</dbReference>